<dbReference type="InterPro" id="IPR012337">
    <property type="entry name" value="RNaseH-like_sf"/>
</dbReference>
<keyword evidence="2" id="KW-1185">Reference proteome</keyword>
<gene>
    <name evidence="1" type="ORF">SKAU_G00094510</name>
</gene>
<evidence type="ECO:0000313" key="2">
    <source>
        <dbReference type="Proteomes" id="UP001152622"/>
    </source>
</evidence>
<dbReference type="AlphaFoldDB" id="A0A9Q1J6U3"/>
<evidence type="ECO:0000313" key="1">
    <source>
        <dbReference type="EMBL" id="KAJ8369423.1"/>
    </source>
</evidence>
<dbReference type="EMBL" id="JAINUF010000003">
    <property type="protein sequence ID" value="KAJ8369423.1"/>
    <property type="molecule type" value="Genomic_DNA"/>
</dbReference>
<organism evidence="1 2">
    <name type="scientific">Synaphobranchus kaupii</name>
    <name type="common">Kaup's arrowtooth eel</name>
    <dbReference type="NCBI Taxonomy" id="118154"/>
    <lineage>
        <taxon>Eukaryota</taxon>
        <taxon>Metazoa</taxon>
        <taxon>Chordata</taxon>
        <taxon>Craniata</taxon>
        <taxon>Vertebrata</taxon>
        <taxon>Euteleostomi</taxon>
        <taxon>Actinopterygii</taxon>
        <taxon>Neopterygii</taxon>
        <taxon>Teleostei</taxon>
        <taxon>Anguilliformes</taxon>
        <taxon>Synaphobranchidae</taxon>
        <taxon>Synaphobranchus</taxon>
    </lineage>
</organism>
<reference evidence="1" key="1">
    <citation type="journal article" date="2023" name="Science">
        <title>Genome structures resolve the early diversification of teleost fishes.</title>
        <authorList>
            <person name="Parey E."/>
            <person name="Louis A."/>
            <person name="Montfort J."/>
            <person name="Bouchez O."/>
            <person name="Roques C."/>
            <person name="Iampietro C."/>
            <person name="Lluch J."/>
            <person name="Castinel A."/>
            <person name="Donnadieu C."/>
            <person name="Desvignes T."/>
            <person name="Floi Bucao C."/>
            <person name="Jouanno E."/>
            <person name="Wen M."/>
            <person name="Mejri S."/>
            <person name="Dirks R."/>
            <person name="Jansen H."/>
            <person name="Henkel C."/>
            <person name="Chen W.J."/>
            <person name="Zahm M."/>
            <person name="Cabau C."/>
            <person name="Klopp C."/>
            <person name="Thompson A.W."/>
            <person name="Robinson-Rechavi M."/>
            <person name="Braasch I."/>
            <person name="Lecointre G."/>
            <person name="Bobe J."/>
            <person name="Postlethwait J.H."/>
            <person name="Berthelot C."/>
            <person name="Roest Crollius H."/>
            <person name="Guiguen Y."/>
        </authorList>
    </citation>
    <scope>NUCLEOTIDE SEQUENCE</scope>
    <source>
        <strain evidence="1">WJC10195</strain>
    </source>
</reference>
<sequence>MTPDLGCFAHMLNLASQKAFQGALKEEVNTLNENDICNVEDIVKVMTPVKVVTTIMCEDEQPTISMISPLKAKLQKHFEASDDDTAIITEMKVFNNDFEKQYTHLHDLQTLRP</sequence>
<dbReference type="SUPFAM" id="SSF53098">
    <property type="entry name" value="Ribonuclease H-like"/>
    <property type="match status" value="1"/>
</dbReference>
<protein>
    <submittedName>
        <fullName evidence="1">Uncharacterized protein</fullName>
    </submittedName>
</protein>
<proteinExistence type="predicted"/>
<dbReference type="Proteomes" id="UP001152622">
    <property type="component" value="Chromosome 3"/>
</dbReference>
<comment type="caution">
    <text evidence="1">The sequence shown here is derived from an EMBL/GenBank/DDBJ whole genome shotgun (WGS) entry which is preliminary data.</text>
</comment>
<dbReference type="OrthoDB" id="109171at2759"/>
<accession>A0A9Q1J6U3</accession>
<name>A0A9Q1J6U3_SYNKA</name>